<dbReference type="EMBL" id="JALLPJ020000371">
    <property type="protein sequence ID" value="KAL3794094.1"/>
    <property type="molecule type" value="Genomic_DNA"/>
</dbReference>
<dbReference type="PROSITE" id="PS50035">
    <property type="entry name" value="PLD"/>
    <property type="match status" value="1"/>
</dbReference>
<organism evidence="12 13">
    <name type="scientific">Cyclotella atomus</name>
    <dbReference type="NCBI Taxonomy" id="382360"/>
    <lineage>
        <taxon>Eukaryota</taxon>
        <taxon>Sar</taxon>
        <taxon>Stramenopiles</taxon>
        <taxon>Ochrophyta</taxon>
        <taxon>Bacillariophyta</taxon>
        <taxon>Coscinodiscophyceae</taxon>
        <taxon>Thalassiosirophycidae</taxon>
        <taxon>Stephanodiscales</taxon>
        <taxon>Stephanodiscaceae</taxon>
        <taxon>Cyclotella</taxon>
    </lineage>
</organism>
<evidence type="ECO:0000313" key="12">
    <source>
        <dbReference type="EMBL" id="KAL3794094.1"/>
    </source>
</evidence>
<dbReference type="Gene3D" id="3.30.870.10">
    <property type="entry name" value="Endonuclease Chain A"/>
    <property type="match status" value="2"/>
</dbReference>
<keyword evidence="4 10" id="KW-0808">Transferase</keyword>
<evidence type="ECO:0000256" key="5">
    <source>
        <dbReference type="ARBA" id="ARBA00022737"/>
    </source>
</evidence>
<dbReference type="SUPFAM" id="SSF56024">
    <property type="entry name" value="Phospholipase D/nuclease"/>
    <property type="match status" value="1"/>
</dbReference>
<dbReference type="GO" id="GO:0008444">
    <property type="term" value="F:CDP-diacylglycerol-glycerol-3-phosphate 3-phosphatidyltransferase activity"/>
    <property type="evidence" value="ECO:0007669"/>
    <property type="project" value="UniProtKB-EC"/>
</dbReference>
<comment type="subcellular location">
    <subcellularLocation>
        <location evidence="10">Mitochondrion</location>
    </subcellularLocation>
</comment>
<evidence type="ECO:0000313" key="13">
    <source>
        <dbReference type="Proteomes" id="UP001530400"/>
    </source>
</evidence>
<evidence type="ECO:0000256" key="2">
    <source>
        <dbReference type="ARBA" id="ARBA00010682"/>
    </source>
</evidence>
<evidence type="ECO:0000256" key="10">
    <source>
        <dbReference type="RuleBase" id="RU365024"/>
    </source>
</evidence>
<evidence type="ECO:0000259" key="11">
    <source>
        <dbReference type="PROSITE" id="PS50035"/>
    </source>
</evidence>
<keyword evidence="10" id="KW-0547">Nucleotide-binding</keyword>
<comment type="pathway">
    <text evidence="1 10">Phospholipid metabolism; phosphatidylglycerol biosynthesis; phosphatidylglycerol from CDP-diacylglycerol: step 1/2.</text>
</comment>
<dbReference type="GO" id="GO:0005524">
    <property type="term" value="F:ATP binding"/>
    <property type="evidence" value="ECO:0007669"/>
    <property type="project" value="UniProtKB-KW"/>
</dbReference>
<comment type="caution">
    <text evidence="12">The sequence shown here is derived from an EMBL/GenBank/DDBJ whole genome shotgun (WGS) entry which is preliminary data.</text>
</comment>
<protein>
    <recommendedName>
        <fullName evidence="10">CDP-diacylglycerol--glycerol-3-phosphate 3-phosphatidyltransferase</fullName>
        <ecNumber evidence="10">2.7.8.5</ecNumber>
    </recommendedName>
</protein>
<feature type="domain" description="PLD phosphodiesterase" evidence="11">
    <location>
        <begin position="209"/>
        <end position="235"/>
    </location>
</feature>
<evidence type="ECO:0000256" key="3">
    <source>
        <dbReference type="ARBA" id="ARBA00022516"/>
    </source>
</evidence>
<proteinExistence type="inferred from homology"/>
<name>A0ABD3Q108_9STRA</name>
<dbReference type="GO" id="GO:0008654">
    <property type="term" value="P:phospholipid biosynthetic process"/>
    <property type="evidence" value="ECO:0007669"/>
    <property type="project" value="UniProtKB-KW"/>
</dbReference>
<evidence type="ECO:0000256" key="8">
    <source>
        <dbReference type="ARBA" id="ARBA00023264"/>
    </source>
</evidence>
<dbReference type="PANTHER" id="PTHR12586">
    <property type="entry name" value="CDP-DIACYLGLYCEROL--SERINE O-PHOSPHATIDYLTRANSFERASE"/>
    <property type="match status" value="1"/>
</dbReference>
<comment type="catalytic activity">
    <reaction evidence="9 10">
        <text>a CDP-1,2-diacyl-sn-glycerol + sn-glycerol 3-phosphate = a 1,2-diacyl-sn-glycero-3-phospho-(1'-sn-glycero-3'-phosphate) + CMP + H(+)</text>
        <dbReference type="Rhea" id="RHEA:12593"/>
        <dbReference type="ChEBI" id="CHEBI:15378"/>
        <dbReference type="ChEBI" id="CHEBI:57597"/>
        <dbReference type="ChEBI" id="CHEBI:58332"/>
        <dbReference type="ChEBI" id="CHEBI:60110"/>
        <dbReference type="ChEBI" id="CHEBI:60377"/>
        <dbReference type="EC" id="2.7.8.5"/>
    </reaction>
</comment>
<reference evidence="12 13" key="1">
    <citation type="submission" date="2024-10" db="EMBL/GenBank/DDBJ databases">
        <title>Updated reference genomes for cyclostephanoid diatoms.</title>
        <authorList>
            <person name="Roberts W.R."/>
            <person name="Alverson A.J."/>
        </authorList>
    </citation>
    <scope>NUCLEOTIDE SEQUENCE [LARGE SCALE GENOMIC DNA]</scope>
    <source>
        <strain evidence="12 13">AJA010-31</strain>
    </source>
</reference>
<keyword evidence="3 10" id="KW-0444">Lipid biosynthesis</keyword>
<keyword evidence="5" id="KW-0677">Repeat</keyword>
<gene>
    <name evidence="12" type="ORF">ACHAWO_010945</name>
</gene>
<comment type="similarity">
    <text evidence="2 10">Belongs to the CDP-alcohol phosphatidyltransferase class-II family.</text>
</comment>
<keyword evidence="7 10" id="KW-0594">Phospholipid biosynthesis</keyword>
<keyword evidence="10" id="KW-0496">Mitochondrion</keyword>
<sequence>MSKSRNLALQLIRAARGQVLRSNVQPNTSHPPLSCFALQKHHFGLIESCAGATTDTTHSNVSTARVPTPSDFHAHLCNRIRYAQDRVILASLYIGVGSNAAKLNTAAYVCKEDELLHALNAAARNPSIKKIQILLDANRALREVSFTSGKSAQSHSVASGSETSYSAKAVHSELVPFLQQRNDACGGVFLFPVNNFQLCSILPSPLGEVAGVFHIKAYIIDNELILSGANLSEEYFTNRFDRYMSFTDGGGGLVDFYAELCDILCKYAMRYDGSQNENTRESVLFSSRGDVGRKLQLEESLVQLFNGERFGNVQSEQNQNVTPPAVAYAIPTFQMPESFLGRPLRFHSDVTMTRNLLQSALDHDTSLSVRLSSAYLNLTPSLLSILTKYGKRNKDATTSNGNVYLLTAGSKSHGFAQKKQSKQRSGIINKIKDSIPDAFLSLVKQVAESIIKREGKVLMYERAGWTFHAKGLWITSNDQQQQMNVRPVQQELIHDSSTVVSTVIGSGNYGARSEDLDVESNLILVFNDSQAEKESQDASKIKKLVGAEWNEMCRHSSELVDTKPAERSENSVVQVAVALLKKFL</sequence>
<dbReference type="GO" id="GO:0005739">
    <property type="term" value="C:mitochondrion"/>
    <property type="evidence" value="ECO:0007669"/>
    <property type="project" value="UniProtKB-SubCell"/>
</dbReference>
<evidence type="ECO:0000256" key="6">
    <source>
        <dbReference type="ARBA" id="ARBA00023098"/>
    </source>
</evidence>
<dbReference type="AlphaFoldDB" id="A0ABD3Q108"/>
<dbReference type="Proteomes" id="UP001530400">
    <property type="component" value="Unassembled WGS sequence"/>
</dbReference>
<keyword evidence="13" id="KW-1185">Reference proteome</keyword>
<evidence type="ECO:0000256" key="7">
    <source>
        <dbReference type="ARBA" id="ARBA00023209"/>
    </source>
</evidence>
<keyword evidence="10" id="KW-0067">ATP-binding</keyword>
<dbReference type="EC" id="2.7.8.5" evidence="10"/>
<dbReference type="PANTHER" id="PTHR12586:SF1">
    <property type="entry name" value="CDP-DIACYLGLYCEROL--GLYCEROL-3-PHOSPHATE 3-PHOSPHATIDYLTRANSFERASE, MITOCHONDRIAL"/>
    <property type="match status" value="1"/>
</dbReference>
<evidence type="ECO:0000256" key="9">
    <source>
        <dbReference type="ARBA" id="ARBA00048586"/>
    </source>
</evidence>
<evidence type="ECO:0000256" key="1">
    <source>
        <dbReference type="ARBA" id="ARBA00005042"/>
    </source>
</evidence>
<keyword evidence="6 10" id="KW-0443">Lipid metabolism</keyword>
<accession>A0ABD3Q108</accession>
<evidence type="ECO:0000256" key="4">
    <source>
        <dbReference type="ARBA" id="ARBA00022679"/>
    </source>
</evidence>
<keyword evidence="8 10" id="KW-1208">Phospholipid metabolism</keyword>
<dbReference type="InterPro" id="IPR001736">
    <property type="entry name" value="PLipase_D/transphosphatidylase"/>
</dbReference>
<dbReference type="InterPro" id="IPR016270">
    <property type="entry name" value="PGS1"/>
</dbReference>
<comment type="function">
    <text evidence="10">Functions in the biosynthesis of the anionic phospholipids phosphatidylglycerol and cardiolipin.</text>
</comment>